<protein>
    <submittedName>
        <fullName evidence="1">Uncharacterized protein</fullName>
    </submittedName>
</protein>
<reference evidence="1" key="1">
    <citation type="journal article" date="2021" name="New Phytol.">
        <title>Evolutionary innovations through gain and loss of genes in the ectomycorrhizal Boletales.</title>
        <authorList>
            <person name="Wu G."/>
            <person name="Miyauchi S."/>
            <person name="Morin E."/>
            <person name="Kuo A."/>
            <person name="Drula E."/>
            <person name="Varga T."/>
            <person name="Kohler A."/>
            <person name="Feng B."/>
            <person name="Cao Y."/>
            <person name="Lipzen A."/>
            <person name="Daum C."/>
            <person name="Hundley H."/>
            <person name="Pangilinan J."/>
            <person name="Johnson J."/>
            <person name="Barry K."/>
            <person name="LaButti K."/>
            <person name="Ng V."/>
            <person name="Ahrendt S."/>
            <person name="Min B."/>
            <person name="Choi I.G."/>
            <person name="Park H."/>
            <person name="Plett J.M."/>
            <person name="Magnuson J."/>
            <person name="Spatafora J.W."/>
            <person name="Nagy L.G."/>
            <person name="Henrissat B."/>
            <person name="Grigoriev I.V."/>
            <person name="Yang Z.L."/>
            <person name="Xu J."/>
            <person name="Martin F.M."/>
        </authorList>
    </citation>
    <scope>NUCLEOTIDE SEQUENCE</scope>
    <source>
        <strain evidence="1">KUC20120723A-06</strain>
    </source>
</reference>
<dbReference type="EMBL" id="MU266402">
    <property type="protein sequence ID" value="KAH7925429.1"/>
    <property type="molecule type" value="Genomic_DNA"/>
</dbReference>
<keyword evidence="2" id="KW-1185">Reference proteome</keyword>
<evidence type="ECO:0000313" key="2">
    <source>
        <dbReference type="Proteomes" id="UP000790709"/>
    </source>
</evidence>
<proteinExistence type="predicted"/>
<sequence>MIRADDQRSPQMAARHLGSICFKLKLSSGLVDIGDHPFIPRQDAFPLASGCEILTEKNCANIGITFQSGLVEYIPRPRSVRRWPFDVERPSQNRELADDGARKLSMVTSRLLGKGTRRIKLADRTLTTLLKDNSGLVVWPHNIARETAVP</sequence>
<evidence type="ECO:0000313" key="1">
    <source>
        <dbReference type="EMBL" id="KAH7925429.1"/>
    </source>
</evidence>
<accession>A0ACB8BJF8</accession>
<comment type="caution">
    <text evidence="1">The sequence shown here is derived from an EMBL/GenBank/DDBJ whole genome shotgun (WGS) entry which is preliminary data.</text>
</comment>
<organism evidence="1 2">
    <name type="scientific">Leucogyrophana mollusca</name>
    <dbReference type="NCBI Taxonomy" id="85980"/>
    <lineage>
        <taxon>Eukaryota</taxon>
        <taxon>Fungi</taxon>
        <taxon>Dikarya</taxon>
        <taxon>Basidiomycota</taxon>
        <taxon>Agaricomycotina</taxon>
        <taxon>Agaricomycetes</taxon>
        <taxon>Agaricomycetidae</taxon>
        <taxon>Boletales</taxon>
        <taxon>Boletales incertae sedis</taxon>
        <taxon>Leucogyrophana</taxon>
    </lineage>
</organism>
<name>A0ACB8BJF8_9AGAM</name>
<dbReference type="Proteomes" id="UP000790709">
    <property type="component" value="Unassembled WGS sequence"/>
</dbReference>
<gene>
    <name evidence="1" type="ORF">BV22DRAFT_433292</name>
</gene>